<keyword evidence="5 12" id="KW-0547">Nucleotide-binding</keyword>
<dbReference type="InterPro" id="IPR019499">
    <property type="entry name" value="Val-tRNA_synth_tRNA-bd"/>
</dbReference>
<feature type="domain" description="Methionyl/Valyl/Leucyl/Isoleucyl-tRNA synthetase anticodon-binding" evidence="14">
    <location>
        <begin position="622"/>
        <end position="763"/>
    </location>
</feature>
<dbReference type="SUPFAM" id="SSF47323">
    <property type="entry name" value="Anticodon-binding domain of a subclass of class I aminoacyl-tRNA synthetases"/>
    <property type="match status" value="1"/>
</dbReference>
<dbReference type="NCBIfam" id="TIGR00422">
    <property type="entry name" value="valS"/>
    <property type="match status" value="1"/>
</dbReference>
<dbReference type="STRING" id="596327.PORUE0001_0794"/>
<evidence type="ECO:0000256" key="11">
    <source>
        <dbReference type="ARBA" id="ARBA00060830"/>
    </source>
</evidence>
<dbReference type="HAMAP" id="MF_02004">
    <property type="entry name" value="Val_tRNA_synth_type1"/>
    <property type="match status" value="1"/>
</dbReference>
<comment type="function">
    <text evidence="12">Catalyzes the attachment of valine to tRNA(Val). As ValRS can inadvertently accommodate and process structurally similar amino acids such as threonine, to avoid such errors, it has a 'posttransfer' editing activity that hydrolyzes mischarged Thr-tRNA(Val) in a tRNA-dependent manner.</text>
</comment>
<dbReference type="InterPro" id="IPR033705">
    <property type="entry name" value="Anticodon_Ia_Val"/>
</dbReference>
<evidence type="ECO:0000256" key="7">
    <source>
        <dbReference type="ARBA" id="ARBA00022917"/>
    </source>
</evidence>
<dbReference type="AlphaFoldDB" id="C2MAU4"/>
<dbReference type="EMBL" id="ACLR01000116">
    <property type="protein sequence ID" value="EEK17181.1"/>
    <property type="molecule type" value="Genomic_DNA"/>
</dbReference>
<feature type="domain" description="Valyl-tRNA synthetase tRNA-binding arm" evidence="15">
    <location>
        <begin position="819"/>
        <end position="884"/>
    </location>
</feature>
<comment type="domain">
    <text evidence="12">The C-terminal coiled-coil domain is crucial for aminoacylation activity.</text>
</comment>
<comment type="subcellular location">
    <subcellularLocation>
        <location evidence="1 12">Cytoplasm</location>
    </subcellularLocation>
</comment>
<evidence type="ECO:0000256" key="9">
    <source>
        <dbReference type="ARBA" id="ARBA00023146"/>
    </source>
</evidence>
<dbReference type="Pfam" id="PF10458">
    <property type="entry name" value="Val_tRNA-synt_C"/>
    <property type="match status" value="1"/>
</dbReference>
<keyword evidence="8 12" id="KW-0175">Coiled coil</keyword>
<dbReference type="eggNOG" id="COG0525">
    <property type="taxonomic scope" value="Bacteria"/>
</dbReference>
<dbReference type="FunFam" id="3.90.740.10:FF:000015">
    <property type="entry name" value="Valine--tRNA ligase"/>
    <property type="match status" value="1"/>
</dbReference>
<dbReference type="InterPro" id="IPR010978">
    <property type="entry name" value="tRNA-bd_arm"/>
</dbReference>
<dbReference type="InterPro" id="IPR001412">
    <property type="entry name" value="aa-tRNA-synth_I_CS"/>
</dbReference>
<organism evidence="16 17">
    <name type="scientific">Porphyromonas uenonis 60-3</name>
    <dbReference type="NCBI Taxonomy" id="596327"/>
    <lineage>
        <taxon>Bacteria</taxon>
        <taxon>Pseudomonadati</taxon>
        <taxon>Bacteroidota</taxon>
        <taxon>Bacteroidia</taxon>
        <taxon>Bacteroidales</taxon>
        <taxon>Porphyromonadaceae</taxon>
        <taxon>Porphyromonas</taxon>
    </lineage>
</organism>
<evidence type="ECO:0000256" key="4">
    <source>
        <dbReference type="ARBA" id="ARBA00022598"/>
    </source>
</evidence>
<evidence type="ECO:0000256" key="3">
    <source>
        <dbReference type="ARBA" id="ARBA00022490"/>
    </source>
</evidence>
<dbReference type="FunFam" id="3.40.50.620:FF:000032">
    <property type="entry name" value="Valine--tRNA ligase"/>
    <property type="match status" value="1"/>
</dbReference>
<name>C2MAU4_9PORP</name>
<keyword evidence="9 12" id="KW-0030">Aminoacyl-tRNA synthetase</keyword>
<dbReference type="Gene3D" id="3.40.50.620">
    <property type="entry name" value="HUPs"/>
    <property type="match status" value="2"/>
</dbReference>
<dbReference type="GO" id="GO:0005829">
    <property type="term" value="C:cytosol"/>
    <property type="evidence" value="ECO:0007669"/>
    <property type="project" value="TreeGrafter"/>
</dbReference>
<feature type="short sequence motif" description="'HIGH' region" evidence="12">
    <location>
        <begin position="51"/>
        <end position="61"/>
    </location>
</feature>
<dbReference type="InterPro" id="IPR002300">
    <property type="entry name" value="aa-tRNA-synth_Ia"/>
</dbReference>
<dbReference type="InterPro" id="IPR014729">
    <property type="entry name" value="Rossmann-like_a/b/a_fold"/>
</dbReference>
<evidence type="ECO:0000256" key="8">
    <source>
        <dbReference type="ARBA" id="ARBA00023054"/>
    </source>
</evidence>
<dbReference type="EC" id="6.1.1.9" evidence="12"/>
<dbReference type="CDD" id="cd07962">
    <property type="entry name" value="Anticodon_Ia_Val"/>
    <property type="match status" value="1"/>
</dbReference>
<dbReference type="Gene3D" id="3.90.740.10">
    <property type="entry name" value="Valyl/Leucyl/Isoleucyl-tRNA synthetase, editing domain"/>
    <property type="match status" value="1"/>
</dbReference>
<dbReference type="SUPFAM" id="SSF46589">
    <property type="entry name" value="tRNA-binding arm"/>
    <property type="match status" value="1"/>
</dbReference>
<keyword evidence="3 12" id="KW-0963">Cytoplasm</keyword>
<keyword evidence="6 12" id="KW-0067">ATP-binding</keyword>
<dbReference type="InterPro" id="IPR009008">
    <property type="entry name" value="Val/Leu/Ile-tRNA-synth_edit"/>
</dbReference>
<comment type="caution">
    <text evidence="16">The sequence shown here is derived from an EMBL/GenBank/DDBJ whole genome shotgun (WGS) entry which is preliminary data.</text>
</comment>
<dbReference type="PANTHER" id="PTHR11946:SF109">
    <property type="entry name" value="VALINE--TRNA LIGASE"/>
    <property type="match status" value="1"/>
</dbReference>
<dbReference type="InterPro" id="IPR037118">
    <property type="entry name" value="Val-tRNA_synth_C_sf"/>
</dbReference>
<dbReference type="Pfam" id="PF08264">
    <property type="entry name" value="Anticodon_1"/>
    <property type="match status" value="1"/>
</dbReference>
<dbReference type="SUPFAM" id="SSF50677">
    <property type="entry name" value="ValRS/IleRS/LeuRS editing domain"/>
    <property type="match status" value="1"/>
</dbReference>
<feature type="binding site" evidence="12">
    <location>
        <position position="544"/>
    </location>
    <ligand>
        <name>ATP</name>
        <dbReference type="ChEBI" id="CHEBI:30616"/>
    </ligand>
</feature>
<protein>
    <recommendedName>
        <fullName evidence="12">Valine--tRNA ligase</fullName>
        <ecNumber evidence="12">6.1.1.9</ecNumber>
    </recommendedName>
    <alternativeName>
        <fullName evidence="12">Valyl-tRNA synthetase</fullName>
        <shortName evidence="12">ValRS</shortName>
    </alternativeName>
</protein>
<dbReference type="RefSeq" id="WP_007365026.1">
    <property type="nucleotide sequence ID" value="NZ_ACLR01000116.1"/>
</dbReference>
<keyword evidence="4 12" id="KW-0436">Ligase</keyword>
<evidence type="ECO:0000256" key="10">
    <source>
        <dbReference type="ARBA" id="ARBA00047552"/>
    </source>
</evidence>
<dbReference type="PROSITE" id="PS00178">
    <property type="entry name" value="AA_TRNA_LIGASE_I"/>
    <property type="match status" value="1"/>
</dbReference>
<evidence type="ECO:0000259" key="13">
    <source>
        <dbReference type="Pfam" id="PF00133"/>
    </source>
</evidence>
<evidence type="ECO:0000256" key="2">
    <source>
        <dbReference type="ARBA" id="ARBA00011245"/>
    </source>
</evidence>
<evidence type="ECO:0000256" key="6">
    <source>
        <dbReference type="ARBA" id="ARBA00022840"/>
    </source>
</evidence>
<evidence type="ECO:0000256" key="1">
    <source>
        <dbReference type="ARBA" id="ARBA00004496"/>
    </source>
</evidence>
<evidence type="ECO:0000259" key="14">
    <source>
        <dbReference type="Pfam" id="PF08264"/>
    </source>
</evidence>
<dbReference type="GO" id="GO:0006438">
    <property type="term" value="P:valyl-tRNA aminoacylation"/>
    <property type="evidence" value="ECO:0007669"/>
    <property type="project" value="UniProtKB-UniRule"/>
</dbReference>
<dbReference type="OrthoDB" id="9810365at2"/>
<dbReference type="GO" id="GO:0005524">
    <property type="term" value="F:ATP binding"/>
    <property type="evidence" value="ECO:0007669"/>
    <property type="project" value="UniProtKB-UniRule"/>
</dbReference>
<dbReference type="SUPFAM" id="SSF52374">
    <property type="entry name" value="Nucleotidylyl transferase"/>
    <property type="match status" value="1"/>
</dbReference>
<dbReference type="Pfam" id="PF00133">
    <property type="entry name" value="tRNA-synt_1"/>
    <property type="match status" value="1"/>
</dbReference>
<dbReference type="GO" id="GO:0002161">
    <property type="term" value="F:aminoacyl-tRNA deacylase activity"/>
    <property type="evidence" value="ECO:0007669"/>
    <property type="project" value="InterPro"/>
</dbReference>
<accession>C2MAU4</accession>
<dbReference type="CDD" id="cd00817">
    <property type="entry name" value="ValRS_core"/>
    <property type="match status" value="1"/>
</dbReference>
<dbReference type="Proteomes" id="UP000003303">
    <property type="component" value="Unassembled WGS sequence"/>
</dbReference>
<evidence type="ECO:0000313" key="16">
    <source>
        <dbReference type="EMBL" id="EEK17181.1"/>
    </source>
</evidence>
<evidence type="ECO:0000259" key="15">
    <source>
        <dbReference type="Pfam" id="PF10458"/>
    </source>
</evidence>
<dbReference type="InterPro" id="IPR002303">
    <property type="entry name" value="Valyl-tRNA_ligase"/>
</dbReference>
<dbReference type="PRINTS" id="PR00986">
    <property type="entry name" value="TRNASYNTHVAL"/>
</dbReference>
<dbReference type="NCBIfam" id="NF004349">
    <property type="entry name" value="PRK05729.1"/>
    <property type="match status" value="1"/>
</dbReference>
<comment type="subunit">
    <text evidence="2 12">Monomer.</text>
</comment>
<dbReference type="InterPro" id="IPR009080">
    <property type="entry name" value="tRNAsynth_Ia_anticodon-bd"/>
</dbReference>
<evidence type="ECO:0000256" key="12">
    <source>
        <dbReference type="HAMAP-Rule" id="MF_02004"/>
    </source>
</evidence>
<comment type="domain">
    <text evidence="12">ValRS has two distinct active sites: one for aminoacylation and one for editing. The misactivated threonine is translocated from the active site to the editing site.</text>
</comment>
<dbReference type="PANTHER" id="PTHR11946">
    <property type="entry name" value="VALYL-TRNA SYNTHETASES"/>
    <property type="match status" value="1"/>
</dbReference>
<evidence type="ECO:0000313" key="17">
    <source>
        <dbReference type="Proteomes" id="UP000003303"/>
    </source>
</evidence>
<comment type="similarity">
    <text evidence="11 12">Belongs to the class-I aminoacyl-tRNA synthetase family. ValS type 1 subfamily.</text>
</comment>
<keyword evidence="17" id="KW-1185">Reference proteome</keyword>
<gene>
    <name evidence="12 16" type="primary">valS</name>
    <name evidence="16" type="ORF">PORUE0001_0794</name>
</gene>
<keyword evidence="7 12" id="KW-0648">Protein biosynthesis</keyword>
<dbReference type="InterPro" id="IPR013155">
    <property type="entry name" value="M/V/L/I-tRNA-synth_anticd-bd"/>
</dbReference>
<dbReference type="Gene3D" id="1.10.730.10">
    <property type="entry name" value="Isoleucyl-tRNA Synthetase, Domain 1"/>
    <property type="match status" value="1"/>
</dbReference>
<reference evidence="16 17" key="1">
    <citation type="submission" date="2009-04" db="EMBL/GenBank/DDBJ databases">
        <authorList>
            <person name="Sebastian Y."/>
            <person name="Madupu R."/>
            <person name="Durkin A.S."/>
            <person name="Torralba M."/>
            <person name="Methe B."/>
            <person name="Sutton G.G."/>
            <person name="Strausberg R.L."/>
            <person name="Nelson K.E."/>
        </authorList>
    </citation>
    <scope>NUCLEOTIDE SEQUENCE [LARGE SCALE GENOMIC DNA]</scope>
    <source>
        <strain evidence="16 17">60-3</strain>
    </source>
</reference>
<dbReference type="Gene3D" id="1.10.287.380">
    <property type="entry name" value="Valyl-tRNA synthetase, C-terminal domain"/>
    <property type="match status" value="1"/>
</dbReference>
<dbReference type="GO" id="GO:0004832">
    <property type="term" value="F:valine-tRNA ligase activity"/>
    <property type="evidence" value="ECO:0007669"/>
    <property type="project" value="UniProtKB-UniRule"/>
</dbReference>
<feature type="domain" description="Aminoacyl-tRNA synthetase class Ia" evidence="13">
    <location>
        <begin position="22"/>
        <end position="578"/>
    </location>
</feature>
<comment type="catalytic activity">
    <reaction evidence="10 12">
        <text>tRNA(Val) + L-valine + ATP = L-valyl-tRNA(Val) + AMP + diphosphate</text>
        <dbReference type="Rhea" id="RHEA:10704"/>
        <dbReference type="Rhea" id="RHEA-COMP:9672"/>
        <dbReference type="Rhea" id="RHEA-COMP:9708"/>
        <dbReference type="ChEBI" id="CHEBI:30616"/>
        <dbReference type="ChEBI" id="CHEBI:33019"/>
        <dbReference type="ChEBI" id="CHEBI:57762"/>
        <dbReference type="ChEBI" id="CHEBI:78442"/>
        <dbReference type="ChEBI" id="CHEBI:78537"/>
        <dbReference type="ChEBI" id="CHEBI:456215"/>
        <dbReference type="EC" id="6.1.1.9"/>
    </reaction>
</comment>
<evidence type="ECO:0000256" key="5">
    <source>
        <dbReference type="ARBA" id="ARBA00022741"/>
    </source>
</evidence>
<feature type="short sequence motif" description="'KMSKS' region" evidence="12">
    <location>
        <begin position="541"/>
        <end position="545"/>
    </location>
</feature>
<proteinExistence type="inferred from homology"/>
<dbReference type="FunFam" id="1.10.287.380:FF:000001">
    <property type="entry name" value="Valine--tRNA ligase"/>
    <property type="match status" value="1"/>
</dbReference>
<sequence>MQDDSITSQITSVYDPAGVETKWYQYWLDHKLFEAHVDHSKKPYTIIMPPPNVTGVLHMGHMLNNTIQDILIRRARIAGYNACWVPGTDHASIATEAKVVDQLAKQGIQKNQLTREDFLKHAWEWTDKYGGIILSQLRRLGVSCDWSRTAFTLDEERSESVINVFCKLYEEGLIYRGVRVVNWDPKAQTALSDEEVIFKEHQGKLYYLRYFIEGTEDYIVVATTRPETIMGDTAVCINPTDPRYHHLRGKRVIVPLVGRSVPIIEDEYVDLEFGTGCLKVTPAHDINDYQLGITHQLETIDIFNNDGTLNEHGGKYAGKDRFVVRKEIVADLKEAGLLDHEEDYNNRVGYSERTDVAIEPKLSMQWFLKMSELAKPALQAVLEDTVQLVPKKFVNTYRYWLENIKDWCISRQLWWGHRIPAYYLPNGQFVVAATAEEALAKAKQETGDNSLTLEQLNQESDCLDTWFSSWLWPISLFGKIDGSEPTEDLKYFYPTSVLVTGPDILFFWVARMIMAGYHFMGDRPFDKVYLTGIVRDDKGRKMSKSLGNSPDPIDLMDKYGADGVRLGLMMATSAGNDLLYDESLVEQGRNFCNKIWNSYRFLKTQSVSDEVKPDAASLIAMEWFESLLASTMSELDDLFDKYRISDAVTLLYKLVRDDFSGLYLEAIKPAYGTSMSRDVYERTIHYFEQIFILLHPFMPFITEELWQDVAPRQEGDSIMYAHLDDTLQADKQLLADMEHAVELITKIRSIRSAHQIATKQSLALTTSGEHPERMSELVIKLANLSAFTKADAHQSEEHTAEHFIIGTVPYSVELAGAIDVEKTVERLRGELAHQEKFLAGVRKKLSNEKFVTNAKPEVVALERKKESDALLRIDEVQQQLKQLGATL</sequence>